<sequence>MKFLKSKKVVAALVGLVVALVSVGLGVDFGAGTGDAVTSVICQAVSCE</sequence>
<evidence type="ECO:0000313" key="2">
    <source>
        <dbReference type="Proteomes" id="UP000307994"/>
    </source>
</evidence>
<keyword evidence="2" id="KW-1185">Reference proteome</keyword>
<reference evidence="1 2" key="1">
    <citation type="journal article" date="2019" name="Viruses">
        <title>New Bacteriophages against Emerging Lineages ST23 and ST258 of Klebsiella pneumoniae and Efficacy Assessment in Galleria mellonella Larvae.</title>
        <authorList>
            <person name="Thiry D."/>
            <person name="Passet V."/>
            <person name="Danis-Wlodarczyk K."/>
            <person name="Lood C."/>
            <person name="Wagemans J."/>
            <person name="De Sordi L."/>
            <person name="van Noort V."/>
            <person name="Dufour N."/>
            <person name="Debarbieux L."/>
            <person name="Mainil J.G."/>
            <person name="Brisse S."/>
            <person name="Lavigne R."/>
        </authorList>
    </citation>
    <scope>NUCLEOTIDE SEQUENCE [LARGE SCALE GENOMIC DNA]</scope>
</reference>
<name>A0A4P6DBH7_9CAUD</name>
<organism evidence="1 2">
    <name type="scientific">Klebsiella phage K1-ULIP33</name>
    <dbReference type="NCBI Taxonomy" id="2307015"/>
    <lineage>
        <taxon>Viruses</taxon>
        <taxon>Duplodnaviria</taxon>
        <taxon>Heunggongvirae</taxon>
        <taxon>Uroviricota</taxon>
        <taxon>Caudoviricetes</taxon>
        <taxon>Autographivirales</taxon>
        <taxon>Autosignataviridae</taxon>
        <taxon>Molineuxvirinae</taxon>
        <taxon>Ulipvirus</taxon>
        <taxon>Ulipvirus K1ULIP33</taxon>
    </lineage>
</organism>
<accession>A0A4P6DBH7</accession>
<gene>
    <name evidence="1" type="ORF">D3A55_0051</name>
</gene>
<protein>
    <submittedName>
        <fullName evidence="1">Uncharacterized protein</fullName>
    </submittedName>
</protein>
<evidence type="ECO:0000313" key="1">
    <source>
        <dbReference type="EMBL" id="QAU05502.1"/>
    </source>
</evidence>
<proteinExistence type="predicted"/>
<dbReference type="Proteomes" id="UP000307994">
    <property type="component" value="Segment"/>
</dbReference>
<dbReference type="EMBL" id="MK380014">
    <property type="protein sequence ID" value="QAU05502.1"/>
    <property type="molecule type" value="Genomic_DNA"/>
</dbReference>